<accession>A0A328UEG3</accession>
<evidence type="ECO:0008006" key="3">
    <source>
        <dbReference type="Google" id="ProtNLM"/>
    </source>
</evidence>
<dbReference type="NCBIfam" id="TIGR00616">
    <property type="entry name" value="rect"/>
    <property type="match status" value="1"/>
</dbReference>
<dbReference type="RefSeq" id="WP_112333813.1">
    <property type="nucleotide sequence ID" value="NZ_QLYR01000020.1"/>
</dbReference>
<sequence>MIDLAYRSGEISVIQAHTVCENDEFEYEFGLDPKLIHRPAKSERGAPVFFYAVFKTKDGGYGFEVMSVEDIRSHAAKYSQSYNSAYSPWKTNFEEMAKKTVLKKALKYAPLKSDFVRQVSADETIKTELSDDMFSVPAETIEVEGVEVDTETGEVTEADND</sequence>
<reference evidence="1 2" key="1">
    <citation type="submission" date="2018-06" db="EMBL/GenBank/DDBJ databases">
        <title>Noncontiguous genome sequence of Ruminococcaceae bacterium ASD2818.</title>
        <authorList>
            <person name="Chaplin A.V."/>
            <person name="Sokolova S.R."/>
            <person name="Kochetkova T.O."/>
            <person name="Goltsov A.Y."/>
            <person name="Trofimov D.Y."/>
            <person name="Efimov B.A."/>
        </authorList>
    </citation>
    <scope>NUCLEOTIDE SEQUENCE [LARGE SCALE GENOMIC DNA]</scope>
    <source>
        <strain evidence="1 2">ASD2818</strain>
    </source>
</reference>
<comment type="caution">
    <text evidence="1">The sequence shown here is derived from an EMBL/GenBank/DDBJ whole genome shotgun (WGS) entry which is preliminary data.</text>
</comment>
<evidence type="ECO:0000313" key="1">
    <source>
        <dbReference type="EMBL" id="RAQ21887.1"/>
    </source>
</evidence>
<keyword evidence="2" id="KW-1185">Reference proteome</keyword>
<name>A0A328UEG3_9FIRM</name>
<protein>
    <recommendedName>
        <fullName evidence="3">Recombination protein RecT</fullName>
    </recommendedName>
</protein>
<dbReference type="InterPro" id="IPR018330">
    <property type="entry name" value="RecT_fam"/>
</dbReference>
<proteinExistence type="predicted"/>
<dbReference type="EMBL" id="QLYR01000020">
    <property type="protein sequence ID" value="RAQ21887.1"/>
    <property type="molecule type" value="Genomic_DNA"/>
</dbReference>
<gene>
    <name evidence="1" type="ORF">DPQ25_14080</name>
</gene>
<dbReference type="Proteomes" id="UP000249377">
    <property type="component" value="Unassembled WGS sequence"/>
</dbReference>
<evidence type="ECO:0000313" key="2">
    <source>
        <dbReference type="Proteomes" id="UP000249377"/>
    </source>
</evidence>
<dbReference type="GO" id="GO:0006259">
    <property type="term" value="P:DNA metabolic process"/>
    <property type="evidence" value="ECO:0007669"/>
    <property type="project" value="InterPro"/>
</dbReference>
<dbReference type="GO" id="GO:0003677">
    <property type="term" value="F:DNA binding"/>
    <property type="evidence" value="ECO:0007669"/>
    <property type="project" value="InterPro"/>
</dbReference>
<dbReference type="InterPro" id="IPR004590">
    <property type="entry name" value="ssDNA_annealing_RecT"/>
</dbReference>
<dbReference type="Pfam" id="PF03837">
    <property type="entry name" value="RecT"/>
    <property type="match status" value="1"/>
</dbReference>
<organism evidence="1 2">
    <name type="scientific">Hydrogeniiclostridium mannosilyticum</name>
    <dbReference type="NCBI Taxonomy" id="2764322"/>
    <lineage>
        <taxon>Bacteria</taxon>
        <taxon>Bacillati</taxon>
        <taxon>Bacillota</taxon>
        <taxon>Clostridia</taxon>
        <taxon>Eubacteriales</taxon>
        <taxon>Acutalibacteraceae</taxon>
        <taxon>Hydrogeniiclostridium</taxon>
    </lineage>
</organism>
<dbReference type="AlphaFoldDB" id="A0A328UEG3"/>